<sequence>MLVQDVVTQTRWRDVPVWEVRTPQCVARISCFGGQLLSWQPAGQQEVLWCSAQLQAPRPLRGGVPLCWPWFGKHPHDPAAPSHGMARTAQWQLDRAQLMLDGRVWMRLSPQQRLHPHLQVDQQLWLGTELEQVVTSHNVGDVPEPLTQALHTYLQVADVARVSVAGVQAASYLDALQARRCLRQQGPWRFDPAVHAGRADRIYQNVAGPVVLDDPLLSRRIQITASGGTDLVLWTPGPELAMQMADVGAQWSHYLCLEVGNVAADARLLLPGQSHRLQQHIALLP</sequence>
<evidence type="ECO:0000256" key="1">
    <source>
        <dbReference type="ARBA" id="ARBA00001096"/>
    </source>
</evidence>
<protein>
    <recommendedName>
        <fullName evidence="4">Putative glucose-6-phosphate 1-epimerase</fullName>
        <ecNumber evidence="4">5.1.3.15</ecNumber>
    </recommendedName>
</protein>
<feature type="active site" evidence="5">
    <location>
        <position position="258"/>
    </location>
</feature>
<proteinExistence type="inferred from homology"/>
<evidence type="ECO:0000313" key="7">
    <source>
        <dbReference type="Proteomes" id="UP000050956"/>
    </source>
</evidence>
<reference evidence="6 7" key="1">
    <citation type="submission" date="2015-05" db="EMBL/GenBank/DDBJ databases">
        <title>Genome sequencing and analysis of members of genus Stenotrophomonas.</title>
        <authorList>
            <person name="Patil P.P."/>
            <person name="Midha S."/>
            <person name="Patil P.B."/>
        </authorList>
    </citation>
    <scope>NUCLEOTIDE SEQUENCE [LARGE SCALE GENOMIC DNA]</scope>
    <source>
        <strain evidence="6 7">DSM 24757</strain>
    </source>
</reference>
<dbReference type="InterPro" id="IPR011013">
    <property type="entry name" value="Gal_mutarotase_sf_dom"/>
</dbReference>
<dbReference type="PANTHER" id="PTHR11122:SF13">
    <property type="entry name" value="GLUCOSE-6-PHOSPHATE 1-EPIMERASE"/>
    <property type="match status" value="1"/>
</dbReference>
<dbReference type="InterPro" id="IPR014718">
    <property type="entry name" value="GH-type_carb-bd"/>
</dbReference>
<dbReference type="GO" id="GO:0047938">
    <property type="term" value="F:glucose-6-phosphate 1-epimerase activity"/>
    <property type="evidence" value="ECO:0007669"/>
    <property type="project" value="UniProtKB-UniRule"/>
</dbReference>
<evidence type="ECO:0000313" key="6">
    <source>
        <dbReference type="EMBL" id="KRG77763.1"/>
    </source>
</evidence>
<gene>
    <name evidence="6" type="ORF">ABB30_06585</name>
</gene>
<dbReference type="EMBL" id="LDJM01000016">
    <property type="protein sequence ID" value="KRG77763.1"/>
    <property type="molecule type" value="Genomic_DNA"/>
</dbReference>
<dbReference type="CDD" id="cd09020">
    <property type="entry name" value="D-hex-6-P-epi_like"/>
    <property type="match status" value="1"/>
</dbReference>
<evidence type="ECO:0000256" key="4">
    <source>
        <dbReference type="PIRNR" id="PIRNR016020"/>
    </source>
</evidence>
<evidence type="ECO:0000256" key="2">
    <source>
        <dbReference type="ARBA" id="ARBA00005866"/>
    </source>
</evidence>
<dbReference type="GO" id="GO:0030246">
    <property type="term" value="F:carbohydrate binding"/>
    <property type="evidence" value="ECO:0007669"/>
    <property type="project" value="UniProtKB-UniRule"/>
</dbReference>
<feature type="active site" evidence="5">
    <location>
        <position position="151"/>
    </location>
</feature>
<evidence type="ECO:0000256" key="5">
    <source>
        <dbReference type="PIRSR" id="PIRSR016020-1"/>
    </source>
</evidence>
<organism evidence="6 7">
    <name type="scientific">Stenotrophomonas ginsengisoli</name>
    <dbReference type="NCBI Taxonomy" id="336566"/>
    <lineage>
        <taxon>Bacteria</taxon>
        <taxon>Pseudomonadati</taxon>
        <taxon>Pseudomonadota</taxon>
        <taxon>Gammaproteobacteria</taxon>
        <taxon>Lysobacterales</taxon>
        <taxon>Lysobacteraceae</taxon>
        <taxon>Stenotrophomonas</taxon>
    </lineage>
</organism>
<dbReference type="InterPro" id="IPR025532">
    <property type="entry name" value="G6P_1-epimerase"/>
</dbReference>
<dbReference type="RefSeq" id="WP_057637521.1">
    <property type="nucleotide sequence ID" value="NZ_LDJM01000016.1"/>
</dbReference>
<comment type="caution">
    <text evidence="6">The sequence shown here is derived from an EMBL/GenBank/DDBJ whole genome shotgun (WGS) entry which is preliminary data.</text>
</comment>
<dbReference type="Gene3D" id="2.70.98.10">
    <property type="match status" value="1"/>
</dbReference>
<dbReference type="EC" id="5.1.3.15" evidence="4"/>
<dbReference type="SUPFAM" id="SSF74650">
    <property type="entry name" value="Galactose mutarotase-like"/>
    <property type="match status" value="1"/>
</dbReference>
<comment type="similarity">
    <text evidence="2 4">Belongs to the glucose-6-phosphate 1-epimerase family.</text>
</comment>
<keyword evidence="3 4" id="KW-0413">Isomerase</keyword>
<accession>A0A0R0DJE5</accession>
<dbReference type="Pfam" id="PF01263">
    <property type="entry name" value="Aldose_epim"/>
    <property type="match status" value="1"/>
</dbReference>
<name>A0A0R0DJE5_9GAMM</name>
<dbReference type="AlphaFoldDB" id="A0A0R0DJE5"/>
<dbReference type="PATRIC" id="fig|336566.3.peg.664"/>
<keyword evidence="7" id="KW-1185">Reference proteome</keyword>
<dbReference type="STRING" id="336566.ABB30_06585"/>
<evidence type="ECO:0000256" key="3">
    <source>
        <dbReference type="ARBA" id="ARBA00023235"/>
    </source>
</evidence>
<dbReference type="PIRSF" id="PIRSF016020">
    <property type="entry name" value="PHexose_mutarotase"/>
    <property type="match status" value="1"/>
</dbReference>
<dbReference type="InterPro" id="IPR008183">
    <property type="entry name" value="Aldose_1/G6P_1-epimerase"/>
</dbReference>
<dbReference type="GO" id="GO:0005975">
    <property type="term" value="P:carbohydrate metabolic process"/>
    <property type="evidence" value="ECO:0007669"/>
    <property type="project" value="InterPro"/>
</dbReference>
<comment type="catalytic activity">
    <reaction evidence="1">
        <text>alpha-D-glucose 6-phosphate = beta-D-glucose 6-phosphate</text>
        <dbReference type="Rhea" id="RHEA:16249"/>
        <dbReference type="ChEBI" id="CHEBI:58225"/>
        <dbReference type="ChEBI" id="CHEBI:58247"/>
        <dbReference type="EC" id="5.1.3.15"/>
    </reaction>
</comment>
<dbReference type="PANTHER" id="PTHR11122">
    <property type="entry name" value="APOSPORY-ASSOCIATED PROTEIN C-RELATED"/>
    <property type="match status" value="1"/>
</dbReference>
<dbReference type="Proteomes" id="UP000050956">
    <property type="component" value="Unassembled WGS sequence"/>
</dbReference>